<feature type="domain" description="NAD/GMP synthase" evidence="1">
    <location>
        <begin position="12"/>
        <end position="88"/>
    </location>
</feature>
<dbReference type="EMBL" id="BARV01020511">
    <property type="protein sequence ID" value="GAI28171.1"/>
    <property type="molecule type" value="Genomic_DNA"/>
</dbReference>
<dbReference type="InterPro" id="IPR022310">
    <property type="entry name" value="NAD/GMP_synthase"/>
</dbReference>
<dbReference type="GO" id="GO:0006163">
    <property type="term" value="P:purine nucleotide metabolic process"/>
    <property type="evidence" value="ECO:0007669"/>
    <property type="project" value="UniProtKB-ARBA"/>
</dbReference>
<organism evidence="2">
    <name type="scientific">marine sediment metagenome</name>
    <dbReference type="NCBI Taxonomy" id="412755"/>
    <lineage>
        <taxon>unclassified sequences</taxon>
        <taxon>metagenomes</taxon>
        <taxon>ecological metagenomes</taxon>
    </lineage>
</organism>
<gene>
    <name evidence="2" type="ORF">S06H3_34219</name>
</gene>
<reference evidence="2" key="1">
    <citation type="journal article" date="2014" name="Front. Microbiol.">
        <title>High frequency of phylogenetically diverse reductive dehalogenase-homologous genes in deep subseafloor sedimentary metagenomes.</title>
        <authorList>
            <person name="Kawai M."/>
            <person name="Futagami T."/>
            <person name="Toyoda A."/>
            <person name="Takaki Y."/>
            <person name="Nishi S."/>
            <person name="Hori S."/>
            <person name="Arai W."/>
            <person name="Tsubouchi T."/>
            <person name="Morono Y."/>
            <person name="Uchiyama I."/>
            <person name="Ito T."/>
            <person name="Fujiyama A."/>
            <person name="Inagaki F."/>
            <person name="Takami H."/>
        </authorList>
    </citation>
    <scope>NUCLEOTIDE SEQUENCE</scope>
    <source>
        <strain evidence="2">Expedition CK06-06</strain>
    </source>
</reference>
<proteinExistence type="predicted"/>
<dbReference type="AlphaFoldDB" id="X1ND94"/>
<sequence>MKINGADVEKFLIKFIQKELYKFNIKKAVFGLSGGLDSTVTAFLASLALGVDNVTGLIMPYGNLFQKEVEEAEDVAHTLGIHSETIDIS</sequence>
<dbReference type="SUPFAM" id="SSF52402">
    <property type="entry name" value="Adenine nucleotide alpha hydrolases-like"/>
    <property type="match status" value="1"/>
</dbReference>
<dbReference type="Gene3D" id="3.40.50.620">
    <property type="entry name" value="HUPs"/>
    <property type="match status" value="1"/>
</dbReference>
<evidence type="ECO:0000259" key="1">
    <source>
        <dbReference type="Pfam" id="PF02540"/>
    </source>
</evidence>
<evidence type="ECO:0000313" key="2">
    <source>
        <dbReference type="EMBL" id="GAI28171.1"/>
    </source>
</evidence>
<protein>
    <recommendedName>
        <fullName evidence="1">NAD/GMP synthase domain-containing protein</fullName>
    </recommendedName>
</protein>
<accession>X1ND94</accession>
<dbReference type="Pfam" id="PF02540">
    <property type="entry name" value="NAD_synthase"/>
    <property type="match status" value="1"/>
</dbReference>
<feature type="non-terminal residue" evidence="2">
    <location>
        <position position="89"/>
    </location>
</feature>
<dbReference type="InterPro" id="IPR014729">
    <property type="entry name" value="Rossmann-like_a/b/a_fold"/>
</dbReference>
<name>X1ND94_9ZZZZ</name>
<comment type="caution">
    <text evidence="2">The sequence shown here is derived from an EMBL/GenBank/DDBJ whole genome shotgun (WGS) entry which is preliminary data.</text>
</comment>